<evidence type="ECO:0000256" key="1">
    <source>
        <dbReference type="SAM" id="Phobius"/>
    </source>
</evidence>
<sequence length="84" mass="9286">MLINNDDWRKSMTKQSNKMHMVIIAVSLATVVLAFDTNVSHSLISTDLPGYDEMAGWFLSLSKSITCISVAVVVSKTLEQILLN</sequence>
<dbReference type="AlphaFoldDB" id="A0A0C1Z804"/>
<gene>
    <name evidence="2" type="ORF">H735_09345</name>
</gene>
<name>A0A0C1Z804_9VIBR</name>
<keyword evidence="1" id="KW-0472">Membrane</keyword>
<organism evidence="2 3">
    <name type="scientific">Vibrio owensii CAIM 1854 = LMG 25443</name>
    <dbReference type="NCBI Taxonomy" id="1229493"/>
    <lineage>
        <taxon>Bacteria</taxon>
        <taxon>Pseudomonadati</taxon>
        <taxon>Pseudomonadota</taxon>
        <taxon>Gammaproteobacteria</taxon>
        <taxon>Vibrionales</taxon>
        <taxon>Vibrionaceae</taxon>
        <taxon>Vibrio</taxon>
    </lineage>
</organism>
<dbReference type="PATRIC" id="fig|1229493.5.peg.953"/>
<keyword evidence="1" id="KW-0812">Transmembrane</keyword>
<accession>A0A0C1Z804</accession>
<evidence type="ECO:0000313" key="2">
    <source>
        <dbReference type="EMBL" id="KIF53135.1"/>
    </source>
</evidence>
<protein>
    <submittedName>
        <fullName evidence="2">Uncharacterized protein</fullName>
    </submittedName>
</protein>
<comment type="caution">
    <text evidence="2">The sequence shown here is derived from an EMBL/GenBank/DDBJ whole genome shotgun (WGS) entry which is preliminary data.</text>
</comment>
<evidence type="ECO:0000313" key="3">
    <source>
        <dbReference type="Proteomes" id="UP000031586"/>
    </source>
</evidence>
<reference evidence="2 3" key="1">
    <citation type="submission" date="2014-07" db="EMBL/GenBank/DDBJ databases">
        <title>Unique and conserved regions in Vibrio harveyi and related species in comparison with the shrimp pathogen Vibrio harveyi CAIM 1792.</title>
        <authorList>
            <person name="Espinoza-Valles I."/>
            <person name="Vora G."/>
            <person name="Leekitcharoenphon P."/>
            <person name="Ussery D."/>
            <person name="Hoj L."/>
            <person name="Gomez-Gil B."/>
        </authorList>
    </citation>
    <scope>NUCLEOTIDE SEQUENCE [LARGE SCALE GENOMIC DNA]</scope>
    <source>
        <strain evidence="3">CAIM 1854 / LMG 25443</strain>
    </source>
</reference>
<feature type="transmembrane region" description="Helical" evidence="1">
    <location>
        <begin position="54"/>
        <end position="74"/>
    </location>
</feature>
<keyword evidence="1" id="KW-1133">Transmembrane helix</keyword>
<dbReference type="EMBL" id="JPRD01000015">
    <property type="protein sequence ID" value="KIF53135.1"/>
    <property type="molecule type" value="Genomic_DNA"/>
</dbReference>
<proteinExistence type="predicted"/>
<dbReference type="Proteomes" id="UP000031586">
    <property type="component" value="Unassembled WGS sequence"/>
</dbReference>